<dbReference type="EMBL" id="MAMP01000012">
    <property type="protein sequence ID" value="OES45818.1"/>
    <property type="molecule type" value="Genomic_DNA"/>
</dbReference>
<keyword evidence="8" id="KW-1185">Reference proteome</keyword>
<dbReference type="InterPro" id="IPR050469">
    <property type="entry name" value="Diguanylate_Cyclase"/>
</dbReference>
<dbReference type="GO" id="GO:0005886">
    <property type="term" value="C:plasma membrane"/>
    <property type="evidence" value="ECO:0007669"/>
    <property type="project" value="UniProtKB-SubCell"/>
</dbReference>
<dbReference type="PANTHER" id="PTHR45138:SF9">
    <property type="entry name" value="DIGUANYLATE CYCLASE DGCM-RELATED"/>
    <property type="match status" value="1"/>
</dbReference>
<reference evidence="7 8" key="1">
    <citation type="submission" date="2016-06" db="EMBL/GenBank/DDBJ databases">
        <title>Domibacillus iocasae genome sequencing.</title>
        <authorList>
            <person name="Verma A."/>
            <person name="Pal Y."/>
            <person name="Ojha A.K."/>
            <person name="Krishnamurthi S."/>
        </authorList>
    </citation>
    <scope>NUCLEOTIDE SEQUENCE [LARGE SCALE GENOMIC DNA]</scope>
    <source>
        <strain evidence="7 8">DSM 29979</strain>
    </source>
</reference>
<dbReference type="Gene3D" id="3.30.70.270">
    <property type="match status" value="1"/>
</dbReference>
<evidence type="ECO:0000256" key="5">
    <source>
        <dbReference type="ARBA" id="ARBA00023136"/>
    </source>
</evidence>
<dbReference type="GO" id="GO:1902201">
    <property type="term" value="P:negative regulation of bacterial-type flagellum-dependent cell motility"/>
    <property type="evidence" value="ECO:0007669"/>
    <property type="project" value="TreeGrafter"/>
</dbReference>
<dbReference type="STRING" id="1714016.BA724_03165"/>
<dbReference type="CDD" id="cd01949">
    <property type="entry name" value="GGDEF"/>
    <property type="match status" value="1"/>
</dbReference>
<dbReference type="AlphaFoldDB" id="A0A1E7DT02"/>
<dbReference type="NCBIfam" id="TIGR00254">
    <property type="entry name" value="GGDEF"/>
    <property type="match status" value="1"/>
</dbReference>
<proteinExistence type="predicted"/>
<evidence type="ECO:0000256" key="3">
    <source>
        <dbReference type="ARBA" id="ARBA00022692"/>
    </source>
</evidence>
<dbReference type="Pfam" id="PF02743">
    <property type="entry name" value="dCache_1"/>
    <property type="match status" value="1"/>
</dbReference>
<feature type="domain" description="GGDEF" evidence="6">
    <location>
        <begin position="386"/>
        <end position="516"/>
    </location>
</feature>
<dbReference type="SMART" id="SM00267">
    <property type="entry name" value="GGDEF"/>
    <property type="match status" value="1"/>
</dbReference>
<keyword evidence="2" id="KW-1003">Cell membrane</keyword>
<comment type="subcellular location">
    <subcellularLocation>
        <location evidence="1">Cell membrane</location>
        <topology evidence="1">Multi-pass membrane protein</topology>
    </subcellularLocation>
</comment>
<keyword evidence="5" id="KW-0472">Membrane</keyword>
<dbReference type="CDD" id="cd12912">
    <property type="entry name" value="PDC2_MCP_like"/>
    <property type="match status" value="1"/>
</dbReference>
<dbReference type="PANTHER" id="PTHR45138">
    <property type="entry name" value="REGULATORY COMPONENTS OF SENSORY TRANSDUCTION SYSTEM"/>
    <property type="match status" value="1"/>
</dbReference>
<gene>
    <name evidence="7" type="ORF">BA724_03165</name>
</gene>
<dbReference type="GO" id="GO:0052621">
    <property type="term" value="F:diguanylate cyclase activity"/>
    <property type="evidence" value="ECO:0007669"/>
    <property type="project" value="TreeGrafter"/>
</dbReference>
<dbReference type="SUPFAM" id="SSF55073">
    <property type="entry name" value="Nucleotide cyclase"/>
    <property type="match status" value="1"/>
</dbReference>
<dbReference type="Proteomes" id="UP000095658">
    <property type="component" value="Unassembled WGS sequence"/>
</dbReference>
<dbReference type="CDD" id="cd18773">
    <property type="entry name" value="PDC1_HK_sensor"/>
    <property type="match status" value="1"/>
</dbReference>
<evidence type="ECO:0000256" key="1">
    <source>
        <dbReference type="ARBA" id="ARBA00004651"/>
    </source>
</evidence>
<evidence type="ECO:0000313" key="8">
    <source>
        <dbReference type="Proteomes" id="UP000095658"/>
    </source>
</evidence>
<evidence type="ECO:0000256" key="2">
    <source>
        <dbReference type="ARBA" id="ARBA00022475"/>
    </source>
</evidence>
<dbReference type="Pfam" id="PF00990">
    <property type="entry name" value="GGDEF"/>
    <property type="match status" value="1"/>
</dbReference>
<dbReference type="InterPro" id="IPR043128">
    <property type="entry name" value="Rev_trsase/Diguanyl_cyclase"/>
</dbReference>
<dbReference type="OrthoDB" id="9759607at2"/>
<dbReference type="Gene3D" id="3.30.450.20">
    <property type="entry name" value="PAS domain"/>
    <property type="match status" value="1"/>
</dbReference>
<dbReference type="SUPFAM" id="SSF103190">
    <property type="entry name" value="Sensory domain-like"/>
    <property type="match status" value="2"/>
</dbReference>
<dbReference type="InterPro" id="IPR033479">
    <property type="entry name" value="dCache_1"/>
</dbReference>
<evidence type="ECO:0000313" key="7">
    <source>
        <dbReference type="EMBL" id="OES45818.1"/>
    </source>
</evidence>
<dbReference type="GO" id="GO:0043709">
    <property type="term" value="P:cell adhesion involved in single-species biofilm formation"/>
    <property type="evidence" value="ECO:0007669"/>
    <property type="project" value="TreeGrafter"/>
</dbReference>
<sequence>MKSIKLNINILSLTLLTFAVLGTFIGSSASSILVSKSNLENNYLVDNQFYAQKLADTTDSLFKDMVKNLRIESQEDEFLTKDPETIQHKLNTMLAATSFFNATWFVDKTGQVVSAAPHTDLKGRKTNTIGAREALRKKVPLISEPYVGLNGHLIMLISFPVYDANGNYTGFLGGSINLDENNSLSNILGEHPQHESGSYVYVVDSKGNLIYHPDSSRIRENVKDNEVIKKVLQGKDGSQEIVNSKGITMLAGYASSNSSVGHWGIVSQTPKEAVLKPTIELTKQVSVSTLPFITLVYIITYILLRKFVKPIRDLAAYAQQITENKVITKPHIPDWYFELKELKRAVLIAFDFYEKRANYAENESNIDPLTGYFNRRYLEKTIKDLDIYSIILFDIDHFKKINDQYGHILGDEVLKYVADMVKTETREIDLCFRIGGEEFLIILPDTGLETAQMVAEKIRKSLETTNSPTGKPVTLSIGIGNTSTMTIHFEELLNMTDQALYRAKQEGRNKTIIASDQ</sequence>
<dbReference type="InterPro" id="IPR029787">
    <property type="entry name" value="Nucleotide_cyclase"/>
</dbReference>
<accession>A0A1E7DT02</accession>
<dbReference type="RefSeq" id="WP_069937815.1">
    <property type="nucleotide sequence ID" value="NZ_MAMP01000012.1"/>
</dbReference>
<dbReference type="InterPro" id="IPR000160">
    <property type="entry name" value="GGDEF_dom"/>
</dbReference>
<keyword evidence="3" id="KW-0812">Transmembrane</keyword>
<dbReference type="InterPro" id="IPR029151">
    <property type="entry name" value="Sensor-like_sf"/>
</dbReference>
<dbReference type="PROSITE" id="PS50887">
    <property type="entry name" value="GGDEF"/>
    <property type="match status" value="1"/>
</dbReference>
<evidence type="ECO:0000256" key="4">
    <source>
        <dbReference type="ARBA" id="ARBA00022989"/>
    </source>
</evidence>
<keyword evidence="4" id="KW-1133">Transmembrane helix</keyword>
<organism evidence="7 8">
    <name type="scientific">Domibacillus iocasae</name>
    <dbReference type="NCBI Taxonomy" id="1714016"/>
    <lineage>
        <taxon>Bacteria</taxon>
        <taxon>Bacillati</taxon>
        <taxon>Bacillota</taxon>
        <taxon>Bacilli</taxon>
        <taxon>Bacillales</taxon>
        <taxon>Bacillaceae</taxon>
        <taxon>Domibacillus</taxon>
    </lineage>
</organism>
<protein>
    <recommendedName>
        <fullName evidence="6">GGDEF domain-containing protein</fullName>
    </recommendedName>
</protein>
<comment type="caution">
    <text evidence="7">The sequence shown here is derived from an EMBL/GenBank/DDBJ whole genome shotgun (WGS) entry which is preliminary data.</text>
</comment>
<evidence type="ECO:0000259" key="6">
    <source>
        <dbReference type="PROSITE" id="PS50887"/>
    </source>
</evidence>
<dbReference type="FunFam" id="3.30.70.270:FF:000001">
    <property type="entry name" value="Diguanylate cyclase domain protein"/>
    <property type="match status" value="1"/>
</dbReference>
<name>A0A1E7DT02_9BACI</name>